<protein>
    <submittedName>
        <fullName evidence="1">Uncharacterized protein</fullName>
    </submittedName>
</protein>
<sequence>MPRDDIEPVSIFEVVESEDDDTQSQHKEELSKFECKAADIVDNKLDESVPRMVADAFEERMHDFLSNILKNILPHVIKDFVKQALQKDLVIVVDIGSTSTKAAPEGEKTSNQKKMTLEENKAQMEEIKRLEFLKAKKEKFKKRLKVLTPENLEAEATKLAAYEAKR</sequence>
<evidence type="ECO:0000313" key="1">
    <source>
        <dbReference type="EMBL" id="GFA04088.1"/>
    </source>
</evidence>
<comment type="caution">
    <text evidence="1">The sequence shown here is derived from an EMBL/GenBank/DDBJ whole genome shotgun (WGS) entry which is preliminary data.</text>
</comment>
<feature type="non-terminal residue" evidence="1">
    <location>
        <position position="166"/>
    </location>
</feature>
<dbReference type="EMBL" id="BKCJ010359880">
    <property type="protein sequence ID" value="GFA04088.1"/>
    <property type="molecule type" value="Genomic_DNA"/>
</dbReference>
<name>A0A699J1T6_TANCI</name>
<dbReference type="AlphaFoldDB" id="A0A699J1T6"/>
<gene>
    <name evidence="1" type="ORF">Tci_576060</name>
</gene>
<reference evidence="1" key="1">
    <citation type="journal article" date="2019" name="Sci. Rep.">
        <title>Draft genome of Tanacetum cinerariifolium, the natural source of mosquito coil.</title>
        <authorList>
            <person name="Yamashiro T."/>
            <person name="Shiraishi A."/>
            <person name="Satake H."/>
            <person name="Nakayama K."/>
        </authorList>
    </citation>
    <scope>NUCLEOTIDE SEQUENCE</scope>
</reference>
<proteinExistence type="predicted"/>
<accession>A0A699J1T6</accession>
<organism evidence="1">
    <name type="scientific">Tanacetum cinerariifolium</name>
    <name type="common">Dalmatian daisy</name>
    <name type="synonym">Chrysanthemum cinerariifolium</name>
    <dbReference type="NCBI Taxonomy" id="118510"/>
    <lineage>
        <taxon>Eukaryota</taxon>
        <taxon>Viridiplantae</taxon>
        <taxon>Streptophyta</taxon>
        <taxon>Embryophyta</taxon>
        <taxon>Tracheophyta</taxon>
        <taxon>Spermatophyta</taxon>
        <taxon>Magnoliopsida</taxon>
        <taxon>eudicotyledons</taxon>
        <taxon>Gunneridae</taxon>
        <taxon>Pentapetalae</taxon>
        <taxon>asterids</taxon>
        <taxon>campanulids</taxon>
        <taxon>Asterales</taxon>
        <taxon>Asteraceae</taxon>
        <taxon>Asteroideae</taxon>
        <taxon>Anthemideae</taxon>
        <taxon>Anthemidinae</taxon>
        <taxon>Tanacetum</taxon>
    </lineage>
</organism>